<accession>A0A3L6T5Y8</accession>
<sequence>MSREQCPARPPFLSSTRRHPSLHSSPRVVAPPALHSPPRRHEHRRGISATTFYSPDGGNPHRVLLRLGQRGSGGAASPGSSTTGSGPRPGASGSTTERLRDLGEQRPPGPTRASSSPPLARAPSLRTSSSTVGRLPDHGEQRATAHRAGPRGGERPTGEAAHHRCAAGRCEEMACRAQVVIPLGPSLRCPPYPAFESPFKLEHP</sequence>
<keyword evidence="3" id="KW-1185">Reference proteome</keyword>
<gene>
    <name evidence="2" type="ORF">C2845_PM05G03440</name>
</gene>
<reference evidence="3" key="1">
    <citation type="journal article" date="2019" name="Nat. Commun.">
        <title>The genome of broomcorn millet.</title>
        <authorList>
            <person name="Zou C."/>
            <person name="Miki D."/>
            <person name="Li D."/>
            <person name="Tang Q."/>
            <person name="Xiao L."/>
            <person name="Rajput S."/>
            <person name="Deng P."/>
            <person name="Jia W."/>
            <person name="Huang R."/>
            <person name="Zhang M."/>
            <person name="Sun Y."/>
            <person name="Hu J."/>
            <person name="Fu X."/>
            <person name="Schnable P.S."/>
            <person name="Li F."/>
            <person name="Zhang H."/>
            <person name="Feng B."/>
            <person name="Zhu X."/>
            <person name="Liu R."/>
            <person name="Schnable J.C."/>
            <person name="Zhu J.-K."/>
            <person name="Zhang H."/>
        </authorList>
    </citation>
    <scope>NUCLEOTIDE SEQUENCE [LARGE SCALE GENOMIC DNA]</scope>
</reference>
<evidence type="ECO:0000313" key="2">
    <source>
        <dbReference type="EMBL" id="RLN31038.1"/>
    </source>
</evidence>
<dbReference type="AlphaFoldDB" id="A0A3L6T5Y8"/>
<feature type="region of interest" description="Disordered" evidence="1">
    <location>
        <begin position="1"/>
        <end position="160"/>
    </location>
</feature>
<protein>
    <submittedName>
        <fullName evidence="2">Uncharacterized protein</fullName>
    </submittedName>
</protein>
<dbReference type="EMBL" id="PQIB02000003">
    <property type="protein sequence ID" value="RLN31038.1"/>
    <property type="molecule type" value="Genomic_DNA"/>
</dbReference>
<name>A0A3L6T5Y8_PANMI</name>
<evidence type="ECO:0000313" key="3">
    <source>
        <dbReference type="Proteomes" id="UP000275267"/>
    </source>
</evidence>
<dbReference type="Proteomes" id="UP000275267">
    <property type="component" value="Unassembled WGS sequence"/>
</dbReference>
<feature type="compositionally biased region" description="Low complexity" evidence="1">
    <location>
        <begin position="77"/>
        <end position="95"/>
    </location>
</feature>
<comment type="caution">
    <text evidence="2">The sequence shown here is derived from an EMBL/GenBank/DDBJ whole genome shotgun (WGS) entry which is preliminary data.</text>
</comment>
<proteinExistence type="predicted"/>
<feature type="compositionally biased region" description="Low complexity" evidence="1">
    <location>
        <begin position="112"/>
        <end position="126"/>
    </location>
</feature>
<organism evidence="2 3">
    <name type="scientific">Panicum miliaceum</name>
    <name type="common">Proso millet</name>
    <name type="synonym">Broomcorn millet</name>
    <dbReference type="NCBI Taxonomy" id="4540"/>
    <lineage>
        <taxon>Eukaryota</taxon>
        <taxon>Viridiplantae</taxon>
        <taxon>Streptophyta</taxon>
        <taxon>Embryophyta</taxon>
        <taxon>Tracheophyta</taxon>
        <taxon>Spermatophyta</taxon>
        <taxon>Magnoliopsida</taxon>
        <taxon>Liliopsida</taxon>
        <taxon>Poales</taxon>
        <taxon>Poaceae</taxon>
        <taxon>PACMAD clade</taxon>
        <taxon>Panicoideae</taxon>
        <taxon>Panicodae</taxon>
        <taxon>Paniceae</taxon>
        <taxon>Panicinae</taxon>
        <taxon>Panicum</taxon>
        <taxon>Panicum sect. Panicum</taxon>
    </lineage>
</organism>
<feature type="compositionally biased region" description="Basic residues" evidence="1">
    <location>
        <begin position="37"/>
        <end position="46"/>
    </location>
</feature>
<evidence type="ECO:0000256" key="1">
    <source>
        <dbReference type="SAM" id="MobiDB-lite"/>
    </source>
</evidence>